<proteinExistence type="predicted"/>
<protein>
    <submittedName>
        <fullName evidence="2">Cbb3-type cytochrome oxidase assembly protein CcoS</fullName>
    </submittedName>
</protein>
<name>A0A3E1EUY1_9FLAO</name>
<evidence type="ECO:0000313" key="2">
    <source>
        <dbReference type="EMBL" id="RFC53371.1"/>
    </source>
</evidence>
<gene>
    <name evidence="2" type="primary">ccoS</name>
    <name evidence="2" type="ORF">DXU93_13135</name>
</gene>
<dbReference type="RefSeq" id="WP_116881763.1">
    <property type="nucleotide sequence ID" value="NZ_QURB01000009.1"/>
</dbReference>
<dbReference type="OrthoDB" id="9802763at2"/>
<evidence type="ECO:0000313" key="3">
    <source>
        <dbReference type="Proteomes" id="UP000257127"/>
    </source>
</evidence>
<keyword evidence="1" id="KW-1133">Transmembrane helix</keyword>
<dbReference type="EMBL" id="QURB01000009">
    <property type="protein sequence ID" value="RFC53371.1"/>
    <property type="molecule type" value="Genomic_DNA"/>
</dbReference>
<dbReference type="PANTHER" id="PTHR41532:SF1">
    <property type="entry name" value="FIXS PROTEIN"/>
    <property type="match status" value="1"/>
</dbReference>
<comment type="caution">
    <text evidence="2">The sequence shown here is derived from an EMBL/GenBank/DDBJ whole genome shotgun (WGS) entry which is preliminary data.</text>
</comment>
<sequence length="55" mass="6225">MEVIVMLIAVSLVLATIFLVAFIWAHKSGQYEDDQSPAVRMLMDDEKTPTTEKKN</sequence>
<keyword evidence="1" id="KW-0812">Transmembrane</keyword>
<dbReference type="AlphaFoldDB" id="A0A3E1EUY1"/>
<reference evidence="2 3" key="1">
    <citation type="submission" date="2018-08" db="EMBL/GenBank/DDBJ databases">
        <title>The draft genome squence of Brumimicrobium sp. N62.</title>
        <authorList>
            <person name="Du Z.-J."/>
            <person name="Luo H.-R."/>
        </authorList>
    </citation>
    <scope>NUCLEOTIDE SEQUENCE [LARGE SCALE GENOMIC DNA]</scope>
    <source>
        <strain evidence="2 3">N62</strain>
    </source>
</reference>
<dbReference type="PANTHER" id="PTHR41532">
    <property type="entry name" value="FIXS PROTEIN"/>
    <property type="match status" value="1"/>
</dbReference>
<dbReference type="Pfam" id="PF03597">
    <property type="entry name" value="FixS"/>
    <property type="match status" value="1"/>
</dbReference>
<keyword evidence="3" id="KW-1185">Reference proteome</keyword>
<dbReference type="Proteomes" id="UP000257127">
    <property type="component" value="Unassembled WGS sequence"/>
</dbReference>
<keyword evidence="1" id="KW-0472">Membrane</keyword>
<organism evidence="2 3">
    <name type="scientific">Brumimicrobium aurantiacum</name>
    <dbReference type="NCBI Taxonomy" id="1737063"/>
    <lineage>
        <taxon>Bacteria</taxon>
        <taxon>Pseudomonadati</taxon>
        <taxon>Bacteroidota</taxon>
        <taxon>Flavobacteriia</taxon>
        <taxon>Flavobacteriales</taxon>
        <taxon>Crocinitomicaceae</taxon>
        <taxon>Brumimicrobium</taxon>
    </lineage>
</organism>
<dbReference type="NCBIfam" id="TIGR00847">
    <property type="entry name" value="ccoS"/>
    <property type="match status" value="1"/>
</dbReference>
<dbReference type="InterPro" id="IPR004714">
    <property type="entry name" value="Cyt_oxidase_maturation_cbb3"/>
</dbReference>
<feature type="transmembrane region" description="Helical" evidence="1">
    <location>
        <begin position="6"/>
        <end position="25"/>
    </location>
</feature>
<evidence type="ECO:0000256" key="1">
    <source>
        <dbReference type="SAM" id="Phobius"/>
    </source>
</evidence>
<accession>A0A3E1EUY1</accession>